<sequence>MDLSEWIDAYAAAWREKDDVAVLELFTPEAAYHSSPTQPPHLGHGQIADYWKRATDTQSDLTLVFGVPITQGPRSVVEWWATLRDPQWQPEAANDWVTLPGSLILRRDDQGRCEQLWEYYNPVFGQKIDAPPGWGA</sequence>
<dbReference type="InterPro" id="IPR032710">
    <property type="entry name" value="NTF2-like_dom_sf"/>
</dbReference>
<dbReference type="EMBL" id="JAJOMB010000037">
    <property type="protein sequence ID" value="MCD5316944.1"/>
    <property type="molecule type" value="Genomic_DNA"/>
</dbReference>
<evidence type="ECO:0000313" key="2">
    <source>
        <dbReference type="EMBL" id="MCD5316944.1"/>
    </source>
</evidence>
<gene>
    <name evidence="2" type="ORF">LR394_39220</name>
</gene>
<dbReference type="SUPFAM" id="SSF54427">
    <property type="entry name" value="NTF2-like"/>
    <property type="match status" value="1"/>
</dbReference>
<feature type="domain" description="SnoaL-like" evidence="1">
    <location>
        <begin position="8"/>
        <end position="112"/>
    </location>
</feature>
<proteinExistence type="predicted"/>
<dbReference type="InterPro" id="IPR037401">
    <property type="entry name" value="SnoaL-like"/>
</dbReference>
<keyword evidence="3" id="KW-1185">Reference proteome</keyword>
<dbReference type="Pfam" id="PF12680">
    <property type="entry name" value="SnoaL_2"/>
    <property type="match status" value="1"/>
</dbReference>
<evidence type="ECO:0000313" key="3">
    <source>
        <dbReference type="Proteomes" id="UP001138997"/>
    </source>
</evidence>
<dbReference type="Proteomes" id="UP001138997">
    <property type="component" value="Unassembled WGS sequence"/>
</dbReference>
<dbReference type="RefSeq" id="WP_231449796.1">
    <property type="nucleotide sequence ID" value="NZ_JAJOMB010000037.1"/>
</dbReference>
<dbReference type="AlphaFoldDB" id="A0A9X1SYH9"/>
<organism evidence="2 3">
    <name type="scientific">Kineosporia babensis</name>
    <dbReference type="NCBI Taxonomy" id="499548"/>
    <lineage>
        <taxon>Bacteria</taxon>
        <taxon>Bacillati</taxon>
        <taxon>Actinomycetota</taxon>
        <taxon>Actinomycetes</taxon>
        <taxon>Kineosporiales</taxon>
        <taxon>Kineosporiaceae</taxon>
        <taxon>Kineosporia</taxon>
    </lineage>
</organism>
<accession>A0A9X1SYH9</accession>
<reference evidence="2" key="1">
    <citation type="submission" date="2021-11" db="EMBL/GenBank/DDBJ databases">
        <title>Streptomyces corallinus and Kineosporia corallina sp. nov., two new coral-derived marine actinobacteria.</title>
        <authorList>
            <person name="Buangrab K."/>
            <person name="Sutthacheep M."/>
            <person name="Yeemin T."/>
            <person name="Harunari E."/>
            <person name="Igarashi Y."/>
            <person name="Sripreechasak P."/>
            <person name="Kanchanasin P."/>
            <person name="Tanasupawat S."/>
            <person name="Phongsopitanun W."/>
        </authorList>
    </citation>
    <scope>NUCLEOTIDE SEQUENCE</scope>
    <source>
        <strain evidence="2">JCM 31032</strain>
    </source>
</reference>
<dbReference type="Gene3D" id="3.10.450.50">
    <property type="match status" value="1"/>
</dbReference>
<evidence type="ECO:0000259" key="1">
    <source>
        <dbReference type="Pfam" id="PF12680"/>
    </source>
</evidence>
<protein>
    <submittedName>
        <fullName evidence="2">Nuclear transport factor 2 family protein</fullName>
    </submittedName>
</protein>
<name>A0A9X1SYH9_9ACTN</name>
<comment type="caution">
    <text evidence="2">The sequence shown here is derived from an EMBL/GenBank/DDBJ whole genome shotgun (WGS) entry which is preliminary data.</text>
</comment>